<dbReference type="EMBL" id="CP108264">
    <property type="protein sequence ID" value="WTU72615.1"/>
    <property type="molecule type" value="Genomic_DNA"/>
</dbReference>
<organism evidence="1">
    <name type="scientific">Streptomyces sp. NBC_00049</name>
    <dbReference type="NCBI Taxonomy" id="2903617"/>
    <lineage>
        <taxon>Bacteria</taxon>
        <taxon>Bacillati</taxon>
        <taxon>Actinomycetota</taxon>
        <taxon>Actinomycetes</taxon>
        <taxon>Kitasatosporales</taxon>
        <taxon>Streptomycetaceae</taxon>
        <taxon>Streptomyces</taxon>
    </lineage>
</organism>
<dbReference type="AlphaFoldDB" id="A0AAU2JK56"/>
<protein>
    <submittedName>
        <fullName evidence="1">Uncharacterized protein</fullName>
    </submittedName>
</protein>
<name>A0AAU2JK56_9ACTN</name>
<accession>A0AAU2JK56</accession>
<proteinExistence type="predicted"/>
<sequence length="160" mass="18315">MSGHREKPTGADAVGARRILRFYQDHMYEPLTTQEVAAATGHTLDDDRVFSRRRHLARKLADAQGLYLLHSHRDVDGRWISLLIDWDDERGLAENGRRMAVGYVRQWAAQSLRLSRRLAQHGAVPEDRERAAYDVEVLTMLLGLYDTEDEIRGFDEGEAV</sequence>
<gene>
    <name evidence="1" type="ORF">OG327_04250</name>
</gene>
<reference evidence="1" key="1">
    <citation type="submission" date="2022-10" db="EMBL/GenBank/DDBJ databases">
        <title>The complete genomes of actinobacterial strains from the NBC collection.</title>
        <authorList>
            <person name="Joergensen T.S."/>
            <person name="Alvarez Arevalo M."/>
            <person name="Sterndorff E.B."/>
            <person name="Faurdal D."/>
            <person name="Vuksanovic O."/>
            <person name="Mourched A.-S."/>
            <person name="Charusanti P."/>
            <person name="Shaw S."/>
            <person name="Blin K."/>
            <person name="Weber T."/>
        </authorList>
    </citation>
    <scope>NUCLEOTIDE SEQUENCE</scope>
    <source>
        <strain evidence="1">NBC_00049</strain>
    </source>
</reference>
<evidence type="ECO:0000313" key="1">
    <source>
        <dbReference type="EMBL" id="WTU72615.1"/>
    </source>
</evidence>